<reference evidence="4 5" key="1">
    <citation type="submission" date="2016-05" db="EMBL/GenBank/DDBJ databases">
        <authorList>
            <person name="Naeem Raeece"/>
        </authorList>
    </citation>
    <scope>NUCLEOTIDE SEQUENCE [LARGE SCALE GENOMIC DNA]</scope>
</reference>
<protein>
    <submittedName>
        <fullName evidence="2">PIR Superfamily Protein</fullName>
    </submittedName>
</protein>
<dbReference type="InterPro" id="IPR008780">
    <property type="entry name" value="Plasmodium_Vir"/>
</dbReference>
<reference evidence="2" key="2">
    <citation type="submission" date="2016-05" db="EMBL/GenBank/DDBJ databases">
        <authorList>
            <person name="Lavstsen T."/>
            <person name="Jespersen J.S."/>
        </authorList>
    </citation>
    <scope>NUCLEOTIDE SEQUENCE [LARGE SCALE GENOMIC DNA]</scope>
</reference>
<sequence length="282" mass="33905">MEARSTDIELAAIYVFIYFDELCNASFFLNLLFFIKHNKKFCIKKIFILKDLCKRVLKYLEQSTKWEENISEYDDFILLNYWLYDKISRYFVHDKNYIDIAFASLQRIWSNLLNDSYESSYYNKYKPLFNKILNHNDWKKGKEWYYYFVNYELIDPTCTFYDKKFTEYCEYIENKSNIYDNFDKVYATGESYCPHFYKKCKDYNPKVVLNSSKCHDRIKAERYITLEATAIYYPSVQEKDFDACALRSETSDIRTKFGHSFLGESPVLLTASVLYKYTPIGA</sequence>
<evidence type="ECO:0000313" key="2">
    <source>
        <dbReference type="EMBL" id="SBT51530.1"/>
    </source>
</evidence>
<keyword evidence="1" id="KW-0812">Transmembrane</keyword>
<dbReference type="AlphaFoldDB" id="A0A1A9A606"/>
<evidence type="ECO:0000313" key="3">
    <source>
        <dbReference type="EMBL" id="SBT54076.1"/>
    </source>
</evidence>
<keyword evidence="5" id="KW-1185">Reference proteome</keyword>
<accession>A0A1A9A606</accession>
<evidence type="ECO:0000313" key="5">
    <source>
        <dbReference type="Proteomes" id="UP000078555"/>
    </source>
</evidence>
<dbReference type="Proteomes" id="UP000078550">
    <property type="component" value="Unassembled WGS sequence"/>
</dbReference>
<evidence type="ECO:0000256" key="1">
    <source>
        <dbReference type="SAM" id="Phobius"/>
    </source>
</evidence>
<feature type="transmembrane region" description="Helical" evidence="1">
    <location>
        <begin position="12"/>
        <end position="35"/>
    </location>
</feature>
<dbReference type="EMBL" id="FLRE01000231">
    <property type="protein sequence ID" value="SBT51530.1"/>
    <property type="molecule type" value="Genomic_DNA"/>
</dbReference>
<name>A0A1A9A606_PLAOA</name>
<organism evidence="2 4">
    <name type="scientific">Plasmodium ovale wallikeri</name>
    <dbReference type="NCBI Taxonomy" id="864142"/>
    <lineage>
        <taxon>Eukaryota</taxon>
        <taxon>Sar</taxon>
        <taxon>Alveolata</taxon>
        <taxon>Apicomplexa</taxon>
        <taxon>Aconoidasida</taxon>
        <taxon>Haemosporida</taxon>
        <taxon>Plasmodiidae</taxon>
        <taxon>Plasmodium</taxon>
        <taxon>Plasmodium (Plasmodium)</taxon>
    </lineage>
</organism>
<dbReference type="Pfam" id="PF05795">
    <property type="entry name" value="Plasmodium_Vir"/>
    <property type="match status" value="1"/>
</dbReference>
<dbReference type="Proteomes" id="UP000078555">
    <property type="component" value="Unassembled WGS sequence"/>
</dbReference>
<gene>
    <name evidence="3" type="ORF">POVWA1_065630</name>
    <name evidence="2" type="ORF">POVWA2_062300</name>
</gene>
<proteinExistence type="predicted"/>
<evidence type="ECO:0000313" key="4">
    <source>
        <dbReference type="Proteomes" id="UP000078550"/>
    </source>
</evidence>
<keyword evidence="1" id="KW-0472">Membrane</keyword>
<keyword evidence="1" id="KW-1133">Transmembrane helix</keyword>
<dbReference type="EMBL" id="FLRD01000470">
    <property type="protein sequence ID" value="SBT54076.1"/>
    <property type="molecule type" value="Genomic_DNA"/>
</dbReference>